<dbReference type="EMBL" id="DYWV01000253">
    <property type="protein sequence ID" value="HJF40774.1"/>
    <property type="molecule type" value="Genomic_DNA"/>
</dbReference>
<reference evidence="1" key="1">
    <citation type="journal article" date="2021" name="PeerJ">
        <title>Extensive microbial diversity within the chicken gut microbiome revealed by metagenomics and culture.</title>
        <authorList>
            <person name="Gilroy R."/>
            <person name="Ravi A."/>
            <person name="Getino M."/>
            <person name="Pursley I."/>
            <person name="Horton D.L."/>
            <person name="Alikhan N.F."/>
            <person name="Baker D."/>
            <person name="Gharbi K."/>
            <person name="Hall N."/>
            <person name="Watson M."/>
            <person name="Adriaenssens E.M."/>
            <person name="Foster-Nyarko E."/>
            <person name="Jarju S."/>
            <person name="Secka A."/>
            <person name="Antonio M."/>
            <person name="Oren A."/>
            <person name="Chaudhuri R.R."/>
            <person name="La Ragione R."/>
            <person name="Hildebrand F."/>
            <person name="Pallen M.J."/>
        </authorList>
    </citation>
    <scope>NUCLEOTIDE SEQUENCE</scope>
    <source>
        <strain evidence="1">CHK193-16274</strain>
    </source>
</reference>
<protein>
    <recommendedName>
        <fullName evidence="3">Ribbon-helix-helix protein CopG domain-containing protein</fullName>
    </recommendedName>
</protein>
<evidence type="ECO:0008006" key="3">
    <source>
        <dbReference type="Google" id="ProtNLM"/>
    </source>
</evidence>
<reference evidence="1" key="2">
    <citation type="submission" date="2021-09" db="EMBL/GenBank/DDBJ databases">
        <authorList>
            <person name="Gilroy R."/>
        </authorList>
    </citation>
    <scope>NUCLEOTIDE SEQUENCE</scope>
    <source>
        <strain evidence="1">CHK193-16274</strain>
    </source>
</reference>
<sequence>MEIKNSPFSEKSRYSLWLSNEGMKKADAIYQLNHCRSRSEFVDRAIRFYCGYVESNISEDYIADVFVQTIFPKLDAIKKDLVKSVYNMALQLSMLIHFEAASCDYSDEDLCLLRNKCVADVKRAQGVIDFEKAIHYQRGNE</sequence>
<dbReference type="Proteomes" id="UP000749320">
    <property type="component" value="Unassembled WGS sequence"/>
</dbReference>
<comment type="caution">
    <text evidence="1">The sequence shown here is derived from an EMBL/GenBank/DDBJ whole genome shotgun (WGS) entry which is preliminary data.</text>
</comment>
<gene>
    <name evidence="1" type="ORF">K8V91_07605</name>
</gene>
<dbReference type="AlphaFoldDB" id="A0A921GBZ7"/>
<name>A0A921GBZ7_9FIRM</name>
<evidence type="ECO:0000313" key="1">
    <source>
        <dbReference type="EMBL" id="HJF40774.1"/>
    </source>
</evidence>
<organism evidence="1 2">
    <name type="scientific">Thomasclavelia spiroformis</name>
    <dbReference type="NCBI Taxonomy" id="29348"/>
    <lineage>
        <taxon>Bacteria</taxon>
        <taxon>Bacillati</taxon>
        <taxon>Bacillota</taxon>
        <taxon>Erysipelotrichia</taxon>
        <taxon>Erysipelotrichales</taxon>
        <taxon>Coprobacillaceae</taxon>
        <taxon>Thomasclavelia</taxon>
    </lineage>
</organism>
<proteinExistence type="predicted"/>
<evidence type="ECO:0000313" key="2">
    <source>
        <dbReference type="Proteomes" id="UP000749320"/>
    </source>
</evidence>
<accession>A0A921GBZ7</accession>